<dbReference type="Proteomes" id="UP000886861">
    <property type="component" value="Unassembled WGS sequence"/>
</dbReference>
<gene>
    <name evidence="15" type="primary">pheT</name>
    <name evidence="20" type="ORF">IAA62_03825</name>
</gene>
<dbReference type="FunFam" id="3.30.70.380:FF:000001">
    <property type="entry name" value="Phenylalanine--tRNA ligase beta subunit"/>
    <property type="match status" value="1"/>
</dbReference>
<dbReference type="Pfam" id="PF03483">
    <property type="entry name" value="B3_4"/>
    <property type="match status" value="1"/>
</dbReference>
<dbReference type="GO" id="GO:0140096">
    <property type="term" value="F:catalytic activity, acting on a protein"/>
    <property type="evidence" value="ECO:0007669"/>
    <property type="project" value="UniProtKB-ARBA"/>
</dbReference>
<organism evidence="20 21">
    <name type="scientific">Candidatus Caccopulliclostridium gallistercoris</name>
    <dbReference type="NCBI Taxonomy" id="2840719"/>
    <lineage>
        <taxon>Bacteria</taxon>
        <taxon>Bacillati</taxon>
        <taxon>Bacillota</taxon>
        <taxon>Clostridia</taxon>
        <taxon>Candidatus Caccopulliclostridium</taxon>
    </lineage>
</organism>
<comment type="similarity">
    <text evidence="2 15">Belongs to the phenylalanyl-tRNA synthetase beta subunit family. Type 1 subfamily.</text>
</comment>
<dbReference type="Pfam" id="PF01588">
    <property type="entry name" value="tRNA_bind"/>
    <property type="match status" value="1"/>
</dbReference>
<dbReference type="Gene3D" id="3.30.56.10">
    <property type="match status" value="2"/>
</dbReference>
<keyword evidence="9 15" id="KW-0067">ATP-binding</keyword>
<comment type="cofactor">
    <cofactor evidence="15">
        <name>Mg(2+)</name>
        <dbReference type="ChEBI" id="CHEBI:18420"/>
    </cofactor>
    <text evidence="15">Binds 2 magnesium ions per tetramer.</text>
</comment>
<name>A0A9D1SZE1_9FIRM</name>
<evidence type="ECO:0000256" key="8">
    <source>
        <dbReference type="ARBA" id="ARBA00022741"/>
    </source>
</evidence>
<protein>
    <recommendedName>
        <fullName evidence="15">Phenylalanine--tRNA ligase beta subunit</fullName>
        <ecNumber evidence="15">6.1.1.20</ecNumber>
    </recommendedName>
    <alternativeName>
        <fullName evidence="15">Phenylalanyl-tRNA synthetase beta subunit</fullName>
        <shortName evidence="15">PheRS</shortName>
    </alternativeName>
</protein>
<dbReference type="GO" id="GO:0000287">
    <property type="term" value="F:magnesium ion binding"/>
    <property type="evidence" value="ECO:0007669"/>
    <property type="project" value="UniProtKB-UniRule"/>
</dbReference>
<feature type="domain" description="B5" evidence="19">
    <location>
        <begin position="408"/>
        <end position="483"/>
    </location>
</feature>
<dbReference type="InterPro" id="IPR002547">
    <property type="entry name" value="tRNA-bd_dom"/>
</dbReference>
<dbReference type="SMART" id="SM00873">
    <property type="entry name" value="B3_4"/>
    <property type="match status" value="1"/>
</dbReference>
<dbReference type="PANTHER" id="PTHR10947">
    <property type="entry name" value="PHENYLALANYL-TRNA SYNTHETASE BETA CHAIN AND LEUCINE-RICH REPEAT-CONTAINING PROTEIN 47"/>
    <property type="match status" value="1"/>
</dbReference>
<dbReference type="GO" id="GO:0016740">
    <property type="term" value="F:transferase activity"/>
    <property type="evidence" value="ECO:0007669"/>
    <property type="project" value="UniProtKB-ARBA"/>
</dbReference>
<keyword evidence="13 15" id="KW-0030">Aminoacyl-tRNA synthetase</keyword>
<evidence type="ECO:0000256" key="15">
    <source>
        <dbReference type="HAMAP-Rule" id="MF_00283"/>
    </source>
</evidence>
<keyword evidence="11 16" id="KW-0694">RNA-binding</keyword>
<dbReference type="InterPro" id="IPR005121">
    <property type="entry name" value="Fdx_antiC-bd"/>
</dbReference>
<dbReference type="Gene3D" id="3.30.70.380">
    <property type="entry name" value="Ferrodoxin-fold anticodon-binding domain"/>
    <property type="match status" value="1"/>
</dbReference>
<keyword evidence="7 15" id="KW-0479">Metal-binding</keyword>
<evidence type="ECO:0000256" key="13">
    <source>
        <dbReference type="ARBA" id="ARBA00023146"/>
    </source>
</evidence>
<dbReference type="AlphaFoldDB" id="A0A9D1SZE1"/>
<reference evidence="20" key="2">
    <citation type="journal article" date="2021" name="PeerJ">
        <title>Extensive microbial diversity within the chicken gut microbiome revealed by metagenomics and culture.</title>
        <authorList>
            <person name="Gilroy R."/>
            <person name="Ravi A."/>
            <person name="Getino M."/>
            <person name="Pursley I."/>
            <person name="Horton D.L."/>
            <person name="Alikhan N.F."/>
            <person name="Baker D."/>
            <person name="Gharbi K."/>
            <person name="Hall N."/>
            <person name="Watson M."/>
            <person name="Adriaenssens E.M."/>
            <person name="Foster-Nyarko E."/>
            <person name="Jarju S."/>
            <person name="Secka A."/>
            <person name="Antonio M."/>
            <person name="Oren A."/>
            <person name="Chaudhuri R.R."/>
            <person name="La Ragione R."/>
            <person name="Hildebrand F."/>
            <person name="Pallen M.J."/>
        </authorList>
    </citation>
    <scope>NUCLEOTIDE SEQUENCE</scope>
    <source>
        <strain evidence="20">CHK186-9395</strain>
    </source>
</reference>
<dbReference type="SUPFAM" id="SSF54991">
    <property type="entry name" value="Anticodon-binding domain of PheRS"/>
    <property type="match status" value="1"/>
</dbReference>
<dbReference type="GO" id="GO:0006432">
    <property type="term" value="P:phenylalanyl-tRNA aminoacylation"/>
    <property type="evidence" value="ECO:0007669"/>
    <property type="project" value="UniProtKB-UniRule"/>
</dbReference>
<dbReference type="GO" id="GO:0000049">
    <property type="term" value="F:tRNA binding"/>
    <property type="evidence" value="ECO:0007669"/>
    <property type="project" value="UniProtKB-UniRule"/>
</dbReference>
<dbReference type="InterPro" id="IPR036690">
    <property type="entry name" value="Fdx_antiC-bd_sf"/>
</dbReference>
<dbReference type="PROSITE" id="PS51447">
    <property type="entry name" value="FDX_ACB"/>
    <property type="match status" value="1"/>
</dbReference>
<dbReference type="SUPFAM" id="SSF55681">
    <property type="entry name" value="Class II aaRS and biotin synthetases"/>
    <property type="match status" value="1"/>
</dbReference>
<dbReference type="Gene3D" id="3.50.40.10">
    <property type="entry name" value="Phenylalanyl-trna Synthetase, Chain B, domain 3"/>
    <property type="match status" value="1"/>
</dbReference>
<evidence type="ECO:0000256" key="12">
    <source>
        <dbReference type="ARBA" id="ARBA00022917"/>
    </source>
</evidence>
<keyword evidence="12 15" id="KW-0648">Protein biosynthesis</keyword>
<keyword evidence="8 15" id="KW-0547">Nucleotide-binding</keyword>
<dbReference type="NCBIfam" id="NF045760">
    <property type="entry name" value="YtpR"/>
    <property type="match status" value="1"/>
</dbReference>
<dbReference type="CDD" id="cd00769">
    <property type="entry name" value="PheRS_beta_core"/>
    <property type="match status" value="1"/>
</dbReference>
<evidence type="ECO:0000256" key="2">
    <source>
        <dbReference type="ARBA" id="ARBA00008653"/>
    </source>
</evidence>
<dbReference type="NCBIfam" id="TIGR00472">
    <property type="entry name" value="pheT_bact"/>
    <property type="match status" value="1"/>
</dbReference>
<evidence type="ECO:0000259" key="17">
    <source>
        <dbReference type="PROSITE" id="PS50886"/>
    </source>
</evidence>
<dbReference type="EMBL" id="DVOJ01000014">
    <property type="protein sequence ID" value="HIV01661.1"/>
    <property type="molecule type" value="Genomic_DNA"/>
</dbReference>
<keyword evidence="10 15" id="KW-0460">Magnesium</keyword>
<dbReference type="Pfam" id="PF03147">
    <property type="entry name" value="FDX-ACB"/>
    <property type="match status" value="1"/>
</dbReference>
<comment type="catalytic activity">
    <reaction evidence="14 15">
        <text>tRNA(Phe) + L-phenylalanine + ATP = L-phenylalanyl-tRNA(Phe) + AMP + diphosphate + H(+)</text>
        <dbReference type="Rhea" id="RHEA:19413"/>
        <dbReference type="Rhea" id="RHEA-COMP:9668"/>
        <dbReference type="Rhea" id="RHEA-COMP:9699"/>
        <dbReference type="ChEBI" id="CHEBI:15378"/>
        <dbReference type="ChEBI" id="CHEBI:30616"/>
        <dbReference type="ChEBI" id="CHEBI:33019"/>
        <dbReference type="ChEBI" id="CHEBI:58095"/>
        <dbReference type="ChEBI" id="CHEBI:78442"/>
        <dbReference type="ChEBI" id="CHEBI:78531"/>
        <dbReference type="ChEBI" id="CHEBI:456215"/>
        <dbReference type="EC" id="6.1.1.20"/>
    </reaction>
</comment>
<dbReference type="CDD" id="cd02796">
    <property type="entry name" value="tRNA_bind_bactPheRS"/>
    <property type="match status" value="1"/>
</dbReference>
<comment type="caution">
    <text evidence="20">The sequence shown here is derived from an EMBL/GenBank/DDBJ whole genome shotgun (WGS) entry which is preliminary data.</text>
</comment>
<evidence type="ECO:0000259" key="19">
    <source>
        <dbReference type="PROSITE" id="PS51483"/>
    </source>
</evidence>
<reference evidence="20" key="1">
    <citation type="submission" date="2020-10" db="EMBL/GenBank/DDBJ databases">
        <authorList>
            <person name="Gilroy R."/>
        </authorList>
    </citation>
    <scope>NUCLEOTIDE SEQUENCE</scope>
    <source>
        <strain evidence="20">CHK186-9395</strain>
    </source>
</reference>
<dbReference type="Pfam" id="PF17759">
    <property type="entry name" value="tRNA_synthFbeta"/>
    <property type="match status" value="1"/>
</dbReference>
<evidence type="ECO:0000256" key="7">
    <source>
        <dbReference type="ARBA" id="ARBA00022723"/>
    </source>
</evidence>
<evidence type="ECO:0000256" key="14">
    <source>
        <dbReference type="ARBA" id="ARBA00049255"/>
    </source>
</evidence>
<dbReference type="GO" id="GO:0004826">
    <property type="term" value="F:phenylalanine-tRNA ligase activity"/>
    <property type="evidence" value="ECO:0007669"/>
    <property type="project" value="UniProtKB-UniRule"/>
</dbReference>
<dbReference type="SMART" id="SM00896">
    <property type="entry name" value="FDX-ACB"/>
    <property type="match status" value="1"/>
</dbReference>
<evidence type="ECO:0000256" key="4">
    <source>
        <dbReference type="ARBA" id="ARBA00022490"/>
    </source>
</evidence>
<dbReference type="InterPro" id="IPR004532">
    <property type="entry name" value="Phe-tRNA-ligase_IIc_bsu_bact"/>
</dbReference>
<evidence type="ECO:0000256" key="9">
    <source>
        <dbReference type="ARBA" id="ARBA00022840"/>
    </source>
</evidence>
<dbReference type="PROSITE" id="PS51483">
    <property type="entry name" value="B5"/>
    <property type="match status" value="1"/>
</dbReference>
<evidence type="ECO:0000256" key="6">
    <source>
        <dbReference type="ARBA" id="ARBA00022598"/>
    </source>
</evidence>
<dbReference type="InterPro" id="IPR033714">
    <property type="entry name" value="tRNA_bind_bactPheRS"/>
</dbReference>
<feature type="binding site" evidence="15">
    <location>
        <position position="461"/>
    </location>
    <ligand>
        <name>Mg(2+)</name>
        <dbReference type="ChEBI" id="CHEBI:18420"/>
        <note>shared with alpha subunit</note>
    </ligand>
</feature>
<dbReference type="PANTHER" id="PTHR10947:SF0">
    <property type="entry name" value="PHENYLALANINE--TRNA LIGASE BETA SUBUNIT"/>
    <property type="match status" value="1"/>
</dbReference>
<dbReference type="Gene3D" id="3.30.930.10">
    <property type="entry name" value="Bira Bifunctional Protein, Domain 2"/>
    <property type="match status" value="1"/>
</dbReference>
<evidence type="ECO:0000313" key="21">
    <source>
        <dbReference type="Proteomes" id="UP000886861"/>
    </source>
</evidence>
<dbReference type="EC" id="6.1.1.20" evidence="15"/>
<feature type="binding site" evidence="15">
    <location>
        <position position="471"/>
    </location>
    <ligand>
        <name>Mg(2+)</name>
        <dbReference type="ChEBI" id="CHEBI:18420"/>
        <note>shared with alpha subunit</note>
    </ligand>
</feature>
<dbReference type="InterPro" id="IPR045864">
    <property type="entry name" value="aa-tRNA-synth_II/BPL/LPL"/>
</dbReference>
<dbReference type="SUPFAM" id="SSF46955">
    <property type="entry name" value="Putative DNA-binding domain"/>
    <property type="match status" value="1"/>
</dbReference>
<dbReference type="FunFam" id="2.40.50.140:FF:000045">
    <property type="entry name" value="Phenylalanine--tRNA ligase beta subunit"/>
    <property type="match status" value="1"/>
</dbReference>
<keyword evidence="6 15" id="KW-0436">Ligase</keyword>
<evidence type="ECO:0000256" key="5">
    <source>
        <dbReference type="ARBA" id="ARBA00022555"/>
    </source>
</evidence>
<evidence type="ECO:0000313" key="20">
    <source>
        <dbReference type="EMBL" id="HIV01661.1"/>
    </source>
</evidence>
<dbReference type="HAMAP" id="MF_00283">
    <property type="entry name" value="Phe_tRNA_synth_beta1"/>
    <property type="match status" value="1"/>
</dbReference>
<feature type="binding site" evidence="15">
    <location>
        <position position="467"/>
    </location>
    <ligand>
        <name>Mg(2+)</name>
        <dbReference type="ChEBI" id="CHEBI:18420"/>
        <note>shared with alpha subunit</note>
    </ligand>
</feature>
<evidence type="ECO:0000256" key="1">
    <source>
        <dbReference type="ARBA" id="ARBA00004496"/>
    </source>
</evidence>
<accession>A0A9D1SZE1</accession>
<comment type="subunit">
    <text evidence="3 15">Tetramer of two alpha and two beta subunits.</text>
</comment>
<dbReference type="SMART" id="SM00874">
    <property type="entry name" value="B5"/>
    <property type="match status" value="1"/>
</dbReference>
<dbReference type="Pfam" id="PF03484">
    <property type="entry name" value="B5"/>
    <property type="match status" value="1"/>
</dbReference>
<dbReference type="SUPFAM" id="SSF50249">
    <property type="entry name" value="Nucleic acid-binding proteins"/>
    <property type="match status" value="1"/>
</dbReference>
<proteinExistence type="inferred from homology"/>
<feature type="domain" description="TRNA-binding" evidence="17">
    <location>
        <begin position="39"/>
        <end position="153"/>
    </location>
</feature>
<keyword evidence="4 15" id="KW-0963">Cytoplasm</keyword>
<dbReference type="InterPro" id="IPR005146">
    <property type="entry name" value="B3/B4_tRNA-bd"/>
</dbReference>
<dbReference type="InterPro" id="IPR045060">
    <property type="entry name" value="Phe-tRNA-ligase_IIc_bsu"/>
</dbReference>
<dbReference type="InterPro" id="IPR012340">
    <property type="entry name" value="NA-bd_OB-fold"/>
</dbReference>
<dbReference type="InterPro" id="IPR009061">
    <property type="entry name" value="DNA-bd_dom_put_sf"/>
</dbReference>
<feature type="domain" description="FDX-ACB" evidence="18">
    <location>
        <begin position="709"/>
        <end position="802"/>
    </location>
</feature>
<evidence type="ECO:0000256" key="11">
    <source>
        <dbReference type="ARBA" id="ARBA00022884"/>
    </source>
</evidence>
<dbReference type="SUPFAM" id="SSF56037">
    <property type="entry name" value="PheT/TilS domain"/>
    <property type="match status" value="1"/>
</dbReference>
<evidence type="ECO:0000259" key="18">
    <source>
        <dbReference type="PROSITE" id="PS51447"/>
    </source>
</evidence>
<dbReference type="GO" id="GO:0005524">
    <property type="term" value="F:ATP binding"/>
    <property type="evidence" value="ECO:0007669"/>
    <property type="project" value="UniProtKB-UniRule"/>
</dbReference>
<dbReference type="InterPro" id="IPR005147">
    <property type="entry name" value="tRNA_synthase_B5-dom"/>
</dbReference>
<evidence type="ECO:0000256" key="16">
    <source>
        <dbReference type="PROSITE-ProRule" id="PRU00209"/>
    </source>
</evidence>
<evidence type="ECO:0000256" key="3">
    <source>
        <dbReference type="ARBA" id="ARBA00011209"/>
    </source>
</evidence>
<keyword evidence="5 16" id="KW-0820">tRNA-binding</keyword>
<dbReference type="GO" id="GO:0009328">
    <property type="term" value="C:phenylalanine-tRNA ligase complex"/>
    <property type="evidence" value="ECO:0007669"/>
    <property type="project" value="TreeGrafter"/>
</dbReference>
<feature type="binding site" evidence="15">
    <location>
        <position position="470"/>
    </location>
    <ligand>
        <name>Mg(2+)</name>
        <dbReference type="ChEBI" id="CHEBI:18420"/>
        <note>shared with alpha subunit</note>
    </ligand>
</feature>
<dbReference type="PROSITE" id="PS50886">
    <property type="entry name" value="TRBD"/>
    <property type="match status" value="1"/>
</dbReference>
<comment type="subcellular location">
    <subcellularLocation>
        <location evidence="1 15">Cytoplasm</location>
    </subcellularLocation>
</comment>
<dbReference type="InterPro" id="IPR041616">
    <property type="entry name" value="PheRS_beta_core"/>
</dbReference>
<dbReference type="Gene3D" id="2.40.50.140">
    <property type="entry name" value="Nucleic acid-binding proteins"/>
    <property type="match status" value="1"/>
</dbReference>
<dbReference type="InterPro" id="IPR020825">
    <property type="entry name" value="Phe-tRNA_synthase-like_B3/B4"/>
</dbReference>
<sequence length="802" mass="89843">MKVTLNWLKEFVKIDISPEELADKLTNAGFEVEEIEYQNKHLHDVYVCKILSIKKHPNAEKLDICQVDLGDKQLQIITAAKNIREGDYVPVALDGADLVNGVKIKKSNLRGEVSEGMFCSGEELGITEDYYKGANVFGILVLNEKHDLGEKIETALGLDDVILDINITPNRPDCMSVIGIAREISAILKTPLISQDPYYEVDENDDVNNYVSVEIKNYDLCPRYMASVVKDIEIKESPMWLKKRINAVGIKCVNNIVDITNYVLVEQGQPMHAFDEKYIEGNKIIIRNAESGEKISVLNGNTYELKPSFNVVADAKKPNVIAGIIGGVNSSVTNSTTISVLEAACFERSNIRSTSRSIGVRTDSTARFEKGVDVGSPVLGMQTALSLVYKLKAGTIVKGIIDVKKYEPKEKVLTFSLKRIFKILGIEVENKDVKDILSHLGLKPEISGDKLTCTVPIFRTDIENDADIAEEIIRLYGYDVYDNLDVPALKDSSYTIGKYNDILSLENKLKLILCDDGYFETLNYTFCPPNANDLVLITPEHKNYNMIKLGNPISDELSCVRTSMAFSMLNSLAYNVKHGNKNLRFFETGRVYLAKESPLTEQPEEVNMLSIGAIDDSIDFFTLKGTIEKLLDSFDFKYDLKYSSLPYLHPGISADVIDKASQEIICSFGKCHPKVCANFELPDKTFYAEINIDKLSKFNEKKVTTKPISKFPYVERDIALIVDEEVTAEKLLSSVKKSAGNLYFLANIFDIYRSEALGENKKSVGIHVILSSQDKTLTEEEVNQVMNKILKDCEYKFGAKLR</sequence>
<evidence type="ECO:0000256" key="10">
    <source>
        <dbReference type="ARBA" id="ARBA00022842"/>
    </source>
</evidence>